<feature type="domain" description="HTH marR-type" evidence="1">
    <location>
        <begin position="10"/>
        <end position="146"/>
    </location>
</feature>
<dbReference type="PRINTS" id="PR00598">
    <property type="entry name" value="HTHMARR"/>
</dbReference>
<dbReference type="AlphaFoldDB" id="A0A269PAH1"/>
<dbReference type="InterPro" id="IPR000835">
    <property type="entry name" value="HTH_MarR-typ"/>
</dbReference>
<dbReference type="GO" id="GO:0006950">
    <property type="term" value="P:response to stress"/>
    <property type="evidence" value="ECO:0007669"/>
    <property type="project" value="TreeGrafter"/>
</dbReference>
<dbReference type="PROSITE" id="PS50995">
    <property type="entry name" value="HTH_MARR_2"/>
    <property type="match status" value="1"/>
</dbReference>
<reference evidence="2 3" key="1">
    <citation type="submission" date="2017-08" db="EMBL/GenBank/DDBJ databases">
        <authorList>
            <person name="de Groot N.N."/>
        </authorList>
    </citation>
    <scope>NUCLEOTIDE SEQUENCE [LARGE SCALE GENOMIC DNA]</scope>
    <source>
        <strain evidence="2 3">NBT06-6</strain>
    </source>
</reference>
<sequence>MYSAGMDTPSKQVADALGLLSQRSLRRRMYAHLTQGLGEEINESTYLVLSGLDRCGPSTPKELATVIGLDRSVVSRHASALEKAGLIARATDPRDARWIQLSLTPLGQDNVAVMRSRLTQKLEEFLARWPEPAQQQFAEMLTDLTNDGPFAH</sequence>
<protein>
    <recommendedName>
        <fullName evidence="1">HTH marR-type domain-containing protein</fullName>
    </recommendedName>
</protein>
<organism evidence="2 3">
    <name type="scientific">Corynebacterium hadale</name>
    <dbReference type="NCBI Taxonomy" id="2026255"/>
    <lineage>
        <taxon>Bacteria</taxon>
        <taxon>Bacillati</taxon>
        <taxon>Actinomycetota</taxon>
        <taxon>Actinomycetes</taxon>
        <taxon>Mycobacteriales</taxon>
        <taxon>Corynebacteriaceae</taxon>
        <taxon>Corynebacterium</taxon>
    </lineage>
</organism>
<dbReference type="InterPro" id="IPR036388">
    <property type="entry name" value="WH-like_DNA-bd_sf"/>
</dbReference>
<proteinExistence type="predicted"/>
<accession>A0A269PAH1</accession>
<comment type="caution">
    <text evidence="2">The sequence shown here is derived from an EMBL/GenBank/DDBJ whole genome shotgun (WGS) entry which is preliminary data.</text>
</comment>
<evidence type="ECO:0000259" key="1">
    <source>
        <dbReference type="PROSITE" id="PS50995"/>
    </source>
</evidence>
<dbReference type="SUPFAM" id="SSF46785">
    <property type="entry name" value="Winged helix' DNA-binding domain"/>
    <property type="match status" value="1"/>
</dbReference>
<dbReference type="Pfam" id="PF01047">
    <property type="entry name" value="MarR"/>
    <property type="match status" value="1"/>
</dbReference>
<dbReference type="Gene3D" id="1.10.10.10">
    <property type="entry name" value="Winged helix-like DNA-binding domain superfamily/Winged helix DNA-binding domain"/>
    <property type="match status" value="1"/>
</dbReference>
<dbReference type="PANTHER" id="PTHR33164:SF57">
    <property type="entry name" value="MARR-FAMILY TRANSCRIPTIONAL REGULATOR"/>
    <property type="match status" value="1"/>
</dbReference>
<dbReference type="InterPro" id="IPR011991">
    <property type="entry name" value="ArsR-like_HTH"/>
</dbReference>
<dbReference type="PANTHER" id="PTHR33164">
    <property type="entry name" value="TRANSCRIPTIONAL REGULATOR, MARR FAMILY"/>
    <property type="match status" value="1"/>
</dbReference>
<evidence type="ECO:0000313" key="3">
    <source>
        <dbReference type="Proteomes" id="UP000215771"/>
    </source>
</evidence>
<dbReference type="EMBL" id="NQMQ01000053">
    <property type="protein sequence ID" value="PAJ67525.1"/>
    <property type="molecule type" value="Genomic_DNA"/>
</dbReference>
<dbReference type="SMART" id="SM00347">
    <property type="entry name" value="HTH_MARR"/>
    <property type="match status" value="1"/>
</dbReference>
<evidence type="ECO:0000313" key="2">
    <source>
        <dbReference type="EMBL" id="PAJ67525.1"/>
    </source>
</evidence>
<gene>
    <name evidence="2" type="ORF">CIG21_12335</name>
</gene>
<dbReference type="InterPro" id="IPR036390">
    <property type="entry name" value="WH_DNA-bd_sf"/>
</dbReference>
<name>A0A269PAH1_9CORY</name>
<dbReference type="InterPro" id="IPR039422">
    <property type="entry name" value="MarR/SlyA-like"/>
</dbReference>
<dbReference type="GO" id="GO:0003700">
    <property type="term" value="F:DNA-binding transcription factor activity"/>
    <property type="evidence" value="ECO:0007669"/>
    <property type="project" value="InterPro"/>
</dbReference>
<dbReference type="Proteomes" id="UP000215771">
    <property type="component" value="Unassembled WGS sequence"/>
</dbReference>
<dbReference type="CDD" id="cd00090">
    <property type="entry name" value="HTH_ARSR"/>
    <property type="match status" value="1"/>
</dbReference>